<accession>A0A8H6W4I9</accession>
<dbReference type="OrthoDB" id="3071584at2759"/>
<name>A0A8H6W4I9_MYCCL</name>
<evidence type="ECO:0000313" key="3">
    <source>
        <dbReference type="Proteomes" id="UP000613580"/>
    </source>
</evidence>
<dbReference type="InterPro" id="IPR036047">
    <property type="entry name" value="F-box-like_dom_sf"/>
</dbReference>
<evidence type="ECO:0000313" key="2">
    <source>
        <dbReference type="EMBL" id="KAF7305429.1"/>
    </source>
</evidence>
<evidence type="ECO:0000259" key="1">
    <source>
        <dbReference type="PROSITE" id="PS50181"/>
    </source>
</evidence>
<organism evidence="2 3">
    <name type="scientific">Mycena chlorophos</name>
    <name type="common">Agaric fungus</name>
    <name type="synonym">Agaricus chlorophos</name>
    <dbReference type="NCBI Taxonomy" id="658473"/>
    <lineage>
        <taxon>Eukaryota</taxon>
        <taxon>Fungi</taxon>
        <taxon>Dikarya</taxon>
        <taxon>Basidiomycota</taxon>
        <taxon>Agaricomycotina</taxon>
        <taxon>Agaricomycetes</taxon>
        <taxon>Agaricomycetidae</taxon>
        <taxon>Agaricales</taxon>
        <taxon>Marasmiineae</taxon>
        <taxon>Mycenaceae</taxon>
        <taxon>Mycena</taxon>
    </lineage>
</organism>
<dbReference type="InterPro" id="IPR001810">
    <property type="entry name" value="F-box_dom"/>
</dbReference>
<keyword evidence="3" id="KW-1185">Reference proteome</keyword>
<dbReference type="Proteomes" id="UP000613580">
    <property type="component" value="Unassembled WGS sequence"/>
</dbReference>
<comment type="caution">
    <text evidence="2">The sequence shown here is derived from an EMBL/GenBank/DDBJ whole genome shotgun (WGS) entry which is preliminary data.</text>
</comment>
<sequence length="518" mass="56796">MLPLCPEPLPLPPHTMTTPRLPEDVWRSVAALLPRSDLLRLASLNRAFHAVALDERFRHVRWENTDDATLQSLERLKAPRIAGRVRRLDIGAAFLQKLVQSQQGSGSKPVASGLLGRMTQWIQGSLPTRILFPTLPPAPSGSAILSAMTAAVPLMTNVVECSAELRAFSVTPETASFLAAAHSAFGNRFRRLALSARLCDFPSMLDAVDFVEELEDLDLTFEYDLSDDPSASGPSAALLRDEILPFISRFASSLRTLSVTAISKVDIGPLFEALPRFDNLEKLTVRLNCGFLDAAAVMSVLDAHTDTLSAVEISAQCQSTSLAIWRALAGRPILARLRSLVLGYESHVFECVRAGSASSSSRADRDRDASLAISRRPFSESDNLWEPQLETVLKTLAALGLPMDSSSHTKLRIGVFDLTPRVFALLVRYLPSLHTLNIVVYAPTYRTDWIAKQLEDVARDWRLAELAIWDFDSGSPAAAMPQQMEKLVGEVVKRLPSVQTSNSRPTSAAGQLYGAWGW</sequence>
<dbReference type="Pfam" id="PF00646">
    <property type="entry name" value="F-box"/>
    <property type="match status" value="1"/>
</dbReference>
<protein>
    <submittedName>
        <fullName evidence="2">F-box domain-containing protein</fullName>
    </submittedName>
</protein>
<dbReference type="PROSITE" id="PS50181">
    <property type="entry name" value="FBOX"/>
    <property type="match status" value="1"/>
</dbReference>
<dbReference type="AlphaFoldDB" id="A0A8H6W4I9"/>
<gene>
    <name evidence="2" type="ORF">HMN09_00795400</name>
</gene>
<proteinExistence type="predicted"/>
<feature type="domain" description="F-box" evidence="1">
    <location>
        <begin position="15"/>
        <end position="65"/>
    </location>
</feature>
<dbReference type="CDD" id="cd09917">
    <property type="entry name" value="F-box_SF"/>
    <property type="match status" value="1"/>
</dbReference>
<dbReference type="EMBL" id="JACAZE010000010">
    <property type="protein sequence ID" value="KAF7305429.1"/>
    <property type="molecule type" value="Genomic_DNA"/>
</dbReference>
<reference evidence="2" key="1">
    <citation type="submission" date="2020-05" db="EMBL/GenBank/DDBJ databases">
        <title>Mycena genomes resolve the evolution of fungal bioluminescence.</title>
        <authorList>
            <person name="Tsai I.J."/>
        </authorList>
    </citation>
    <scope>NUCLEOTIDE SEQUENCE</scope>
    <source>
        <strain evidence="2">110903Hualien_Pintung</strain>
    </source>
</reference>
<dbReference type="SUPFAM" id="SSF81383">
    <property type="entry name" value="F-box domain"/>
    <property type="match status" value="1"/>
</dbReference>